<keyword evidence="1" id="KW-1133">Transmembrane helix</keyword>
<evidence type="ECO:0000313" key="2">
    <source>
        <dbReference type="EMBL" id="GBM31273.1"/>
    </source>
</evidence>
<dbReference type="Proteomes" id="UP000499080">
    <property type="component" value="Unassembled WGS sequence"/>
</dbReference>
<keyword evidence="1" id="KW-0472">Membrane</keyword>
<sequence>MEYVVNAIGTSKSDYLVETIANILTGILILTSLSICSSRLSEYMNDIKATAEFLIENGEFDTLVGKKALFYLKRIEKKNTIYLTACGVINFSRGFLLSAFGTLVTYRILISSLKLQEK</sequence>
<dbReference type="EMBL" id="BGPR01000680">
    <property type="protein sequence ID" value="GBM31273.1"/>
    <property type="molecule type" value="Genomic_DNA"/>
</dbReference>
<gene>
    <name evidence="2" type="ORF">AVEN_91275_1</name>
</gene>
<proteinExistence type="predicted"/>
<feature type="transmembrane region" description="Helical" evidence="1">
    <location>
        <begin position="81"/>
        <end position="109"/>
    </location>
</feature>
<keyword evidence="1" id="KW-0812">Transmembrane</keyword>
<evidence type="ECO:0000256" key="1">
    <source>
        <dbReference type="SAM" id="Phobius"/>
    </source>
</evidence>
<reference evidence="2 3" key="1">
    <citation type="journal article" date="2019" name="Sci. Rep.">
        <title>Orb-weaving spider Araneus ventricosus genome elucidates the spidroin gene catalogue.</title>
        <authorList>
            <person name="Kono N."/>
            <person name="Nakamura H."/>
            <person name="Ohtoshi R."/>
            <person name="Moran D.A.P."/>
            <person name="Shinohara A."/>
            <person name="Yoshida Y."/>
            <person name="Fujiwara M."/>
            <person name="Mori M."/>
            <person name="Tomita M."/>
            <person name="Arakawa K."/>
        </authorList>
    </citation>
    <scope>NUCLEOTIDE SEQUENCE [LARGE SCALE GENOMIC DNA]</scope>
</reference>
<keyword evidence="3" id="KW-1185">Reference proteome</keyword>
<comment type="caution">
    <text evidence="2">The sequence shown here is derived from an EMBL/GenBank/DDBJ whole genome shotgun (WGS) entry which is preliminary data.</text>
</comment>
<feature type="transmembrane region" description="Helical" evidence="1">
    <location>
        <begin position="20"/>
        <end position="40"/>
    </location>
</feature>
<dbReference type="AlphaFoldDB" id="A0A4Y2EPP3"/>
<organism evidence="2 3">
    <name type="scientific">Araneus ventricosus</name>
    <name type="common">Orbweaver spider</name>
    <name type="synonym">Epeira ventricosa</name>
    <dbReference type="NCBI Taxonomy" id="182803"/>
    <lineage>
        <taxon>Eukaryota</taxon>
        <taxon>Metazoa</taxon>
        <taxon>Ecdysozoa</taxon>
        <taxon>Arthropoda</taxon>
        <taxon>Chelicerata</taxon>
        <taxon>Arachnida</taxon>
        <taxon>Araneae</taxon>
        <taxon>Araneomorphae</taxon>
        <taxon>Entelegynae</taxon>
        <taxon>Araneoidea</taxon>
        <taxon>Araneidae</taxon>
        <taxon>Araneus</taxon>
    </lineage>
</organism>
<evidence type="ECO:0000313" key="3">
    <source>
        <dbReference type="Proteomes" id="UP000499080"/>
    </source>
</evidence>
<name>A0A4Y2EPP3_ARAVE</name>
<dbReference type="OrthoDB" id="6413403at2759"/>
<protein>
    <submittedName>
        <fullName evidence="2">Uncharacterized protein</fullName>
    </submittedName>
</protein>
<accession>A0A4Y2EPP3</accession>